<evidence type="ECO:0000313" key="2">
    <source>
        <dbReference type="Proteomes" id="UP000054516"/>
    </source>
</evidence>
<organism evidence="1">
    <name type="scientific">Rosellinia necatrix</name>
    <name type="common">White root-rot fungus</name>
    <dbReference type="NCBI Taxonomy" id="77044"/>
    <lineage>
        <taxon>Eukaryota</taxon>
        <taxon>Fungi</taxon>
        <taxon>Dikarya</taxon>
        <taxon>Ascomycota</taxon>
        <taxon>Pezizomycotina</taxon>
        <taxon>Sordariomycetes</taxon>
        <taxon>Xylariomycetidae</taxon>
        <taxon>Xylariales</taxon>
        <taxon>Xylariaceae</taxon>
        <taxon>Rosellinia</taxon>
    </lineage>
</organism>
<name>A0A1S8A989_ROSNE</name>
<dbReference type="OrthoDB" id="4773645at2759"/>
<accession>A0A1S8A989</accession>
<protein>
    <submittedName>
        <fullName evidence="1">Uncharacterized protein</fullName>
    </submittedName>
</protein>
<reference evidence="1" key="1">
    <citation type="submission" date="2016-03" db="EMBL/GenBank/DDBJ databases">
        <title>Draft genome sequence of Rosellinia necatrix.</title>
        <authorList>
            <person name="Kanematsu S."/>
        </authorList>
    </citation>
    <scope>NUCLEOTIDE SEQUENCE [LARGE SCALE GENOMIC DNA]</scope>
    <source>
        <strain evidence="1">W97</strain>
    </source>
</reference>
<proteinExistence type="predicted"/>
<dbReference type="Proteomes" id="UP000054516">
    <property type="component" value="Unassembled WGS sequence"/>
</dbReference>
<dbReference type="AlphaFoldDB" id="A0A1S8A989"/>
<gene>
    <name evidence="1" type="ORF">SAMD00023353_3800980</name>
</gene>
<dbReference type="EMBL" id="DF977483">
    <property type="protein sequence ID" value="GAW26589.1"/>
    <property type="molecule type" value="Genomic_DNA"/>
</dbReference>
<keyword evidence="2" id="KW-1185">Reference proteome</keyword>
<evidence type="ECO:0000313" key="1">
    <source>
        <dbReference type="EMBL" id="GAW26589.1"/>
    </source>
</evidence>
<sequence>MARDRLFSNITSWLGPKGRSYPVSRETLIDRCKKELARIRWVDNPEPSRIPATGRLAINTKIKAAALYLSAMLRWLDADNKLLDERTTTLGQDRAQDCHVLRYYLWPGSFDCLLPRAAEFRRDEARRAKQRFTISPDEDLVYIADPRHPELFAQLIQCPWFEEIERVAILILDFSVLMNWPDRERGISYWGDEALSFKSTKLKEVMLVVRPVRNPINTHCERQPRDVYGFIDICKDVFYGLDSWLEKDWSEVSLDLLSYETNLRLVFGDLMEDVQVRFVADVDCEAIGVASRDNSLYWRLRHGRSTSLPSRRALP</sequence>